<dbReference type="SUPFAM" id="SSF51445">
    <property type="entry name" value="(Trans)glycosidases"/>
    <property type="match status" value="1"/>
</dbReference>
<evidence type="ECO:0000256" key="5">
    <source>
        <dbReference type="ARBA" id="ARBA00022676"/>
    </source>
</evidence>
<evidence type="ECO:0000256" key="3">
    <source>
        <dbReference type="ARBA" id="ARBA00012560"/>
    </source>
</evidence>
<dbReference type="InterPro" id="IPR017853">
    <property type="entry name" value="GH"/>
</dbReference>
<evidence type="ECO:0000256" key="9">
    <source>
        <dbReference type="ARBA" id="ARBA00031501"/>
    </source>
</evidence>
<dbReference type="InterPro" id="IPR003385">
    <property type="entry name" value="Glyco_hydro_77"/>
</dbReference>
<dbReference type="AlphaFoldDB" id="A0A1H9BY20"/>
<dbReference type="STRING" id="867345.SAMN05421693_11153"/>
<dbReference type="GO" id="GO:0004134">
    <property type="term" value="F:4-alpha-glucanotransferase activity"/>
    <property type="evidence" value="ECO:0007669"/>
    <property type="project" value="UniProtKB-EC"/>
</dbReference>
<evidence type="ECO:0000313" key="12">
    <source>
        <dbReference type="Proteomes" id="UP000199496"/>
    </source>
</evidence>
<gene>
    <name evidence="11" type="ORF">SAMN05421693_11153</name>
</gene>
<accession>A0A1H9BY20</accession>
<evidence type="ECO:0000256" key="6">
    <source>
        <dbReference type="ARBA" id="ARBA00022679"/>
    </source>
</evidence>
<dbReference type="Pfam" id="PF02446">
    <property type="entry name" value="Glyco_hydro_77"/>
    <property type="match status" value="1"/>
</dbReference>
<dbReference type="OrthoDB" id="9763489at2"/>
<protein>
    <recommendedName>
        <fullName evidence="4 10">4-alpha-glucanotransferase</fullName>
        <ecNumber evidence="3 10">2.4.1.25</ecNumber>
    </recommendedName>
    <alternativeName>
        <fullName evidence="8 10">Amylomaltase</fullName>
    </alternativeName>
    <alternativeName>
        <fullName evidence="9 10">Disproportionating enzyme</fullName>
    </alternativeName>
</protein>
<proteinExistence type="inferred from homology"/>
<organism evidence="11 12">
    <name type="scientific">Ectothiorhodospira magna</name>
    <dbReference type="NCBI Taxonomy" id="867345"/>
    <lineage>
        <taxon>Bacteria</taxon>
        <taxon>Pseudomonadati</taxon>
        <taxon>Pseudomonadota</taxon>
        <taxon>Gammaproteobacteria</taxon>
        <taxon>Chromatiales</taxon>
        <taxon>Ectothiorhodospiraceae</taxon>
        <taxon>Ectothiorhodospira</taxon>
    </lineage>
</organism>
<dbReference type="PANTHER" id="PTHR32438">
    <property type="entry name" value="4-ALPHA-GLUCANOTRANSFERASE DPE1, CHLOROPLASTIC/AMYLOPLASTIC"/>
    <property type="match status" value="1"/>
</dbReference>
<dbReference type="NCBIfam" id="NF011080">
    <property type="entry name" value="PRK14508.1-3"/>
    <property type="match status" value="1"/>
</dbReference>
<dbReference type="EMBL" id="FOFO01000011">
    <property type="protein sequence ID" value="SEP93657.1"/>
    <property type="molecule type" value="Genomic_DNA"/>
</dbReference>
<evidence type="ECO:0000313" key="11">
    <source>
        <dbReference type="EMBL" id="SEP93657.1"/>
    </source>
</evidence>
<keyword evidence="12" id="KW-1185">Reference proteome</keyword>
<evidence type="ECO:0000256" key="2">
    <source>
        <dbReference type="ARBA" id="ARBA00005684"/>
    </source>
</evidence>
<evidence type="ECO:0000256" key="8">
    <source>
        <dbReference type="ARBA" id="ARBA00031423"/>
    </source>
</evidence>
<dbReference type="RefSeq" id="WP_090205846.1">
    <property type="nucleotide sequence ID" value="NZ_FOFO01000011.1"/>
</dbReference>
<dbReference type="Gene3D" id="3.20.20.80">
    <property type="entry name" value="Glycosidases"/>
    <property type="match status" value="1"/>
</dbReference>
<keyword evidence="6 10" id="KW-0808">Transferase</keyword>
<evidence type="ECO:0000256" key="1">
    <source>
        <dbReference type="ARBA" id="ARBA00000439"/>
    </source>
</evidence>
<dbReference type="Proteomes" id="UP000199496">
    <property type="component" value="Unassembled WGS sequence"/>
</dbReference>
<evidence type="ECO:0000256" key="10">
    <source>
        <dbReference type="RuleBase" id="RU361207"/>
    </source>
</evidence>
<comment type="catalytic activity">
    <reaction evidence="1 10">
        <text>Transfers a segment of a (1-&gt;4)-alpha-D-glucan to a new position in an acceptor, which may be glucose or a (1-&gt;4)-alpha-D-glucan.</text>
        <dbReference type="EC" id="2.4.1.25"/>
    </reaction>
</comment>
<sequence>MSEHVPEVRSSLDRRRAGILLHPTSLPGCAPEGALGNEAHRFIDFLAACGFTVWQVLPLNQPHEGGSPYQCMSVHAGHTGLICLNTLRQQGWLDAEASNLVESGQRDPFSSPVLQAAWRGFQHQADTAAQAAFTAFKTTHQSWLEDYVLYLGLKATHDRAPWWDWPVPLRDREPQALAAARRQLADDLEQYRFEQFLFHEQWHAVKQYANQRGILLFGDMPIFVACDSADVWSHRSLFDLNDQGHPNHVAGVPPDYFSATGQRWGNPHYRWDNMAADGFAWWIERLGAALEMVDLIRIDHFRGFEAYWSIPADEATAINGHWVPAPGRDLFAALKARFGALPLVAEDLGVITPAVEALRDDNGLPGMKILQFAFTGGNTNPYLPHRHRDNAVVYTGTHDNDTTLGWFNDCDEGLRAQVMEYLGHPTEAMPWPLVRCALASVARLAILPMQDILALDGRHRMNVPGTCEGSNWSWRFDWHQVPPGLAEDMHRMLTLYGRC</sequence>
<comment type="similarity">
    <text evidence="2 10">Belongs to the disproportionating enzyme family.</text>
</comment>
<name>A0A1H9BY20_9GAMM</name>
<dbReference type="GO" id="GO:0005975">
    <property type="term" value="P:carbohydrate metabolic process"/>
    <property type="evidence" value="ECO:0007669"/>
    <property type="project" value="InterPro"/>
</dbReference>
<dbReference type="EC" id="2.4.1.25" evidence="3 10"/>
<dbReference type="PANTHER" id="PTHR32438:SF5">
    <property type="entry name" value="4-ALPHA-GLUCANOTRANSFERASE DPE1, CHLOROPLASTIC_AMYLOPLASTIC"/>
    <property type="match status" value="1"/>
</dbReference>
<dbReference type="NCBIfam" id="TIGR00217">
    <property type="entry name" value="malQ"/>
    <property type="match status" value="1"/>
</dbReference>
<evidence type="ECO:0000256" key="4">
    <source>
        <dbReference type="ARBA" id="ARBA00020295"/>
    </source>
</evidence>
<reference evidence="11 12" key="1">
    <citation type="submission" date="2016-10" db="EMBL/GenBank/DDBJ databases">
        <authorList>
            <person name="de Groot N.N."/>
        </authorList>
    </citation>
    <scope>NUCLEOTIDE SEQUENCE [LARGE SCALE GENOMIC DNA]</scope>
    <source>
        <strain evidence="11 12">B7-7</strain>
    </source>
</reference>
<evidence type="ECO:0000256" key="7">
    <source>
        <dbReference type="ARBA" id="ARBA00023277"/>
    </source>
</evidence>
<keyword evidence="5 10" id="KW-0328">Glycosyltransferase</keyword>
<keyword evidence="7 10" id="KW-0119">Carbohydrate metabolism</keyword>